<comment type="caution">
    <text evidence="1">The sequence shown here is derived from an EMBL/GenBank/DDBJ whole genome shotgun (WGS) entry which is preliminary data.</text>
</comment>
<name>A0ACB7PDF0_9PEZI</name>
<accession>A0ACB7PDF0</accession>
<proteinExistence type="predicted"/>
<gene>
    <name evidence="1" type="ORF">F5144DRAFT_163313</name>
</gene>
<organism evidence="1 2">
    <name type="scientific">Chaetomium tenue</name>
    <dbReference type="NCBI Taxonomy" id="1854479"/>
    <lineage>
        <taxon>Eukaryota</taxon>
        <taxon>Fungi</taxon>
        <taxon>Dikarya</taxon>
        <taxon>Ascomycota</taxon>
        <taxon>Pezizomycotina</taxon>
        <taxon>Sordariomycetes</taxon>
        <taxon>Sordariomycetidae</taxon>
        <taxon>Sordariales</taxon>
        <taxon>Chaetomiaceae</taxon>
        <taxon>Chaetomium</taxon>
    </lineage>
</organism>
<dbReference type="Proteomes" id="UP000724584">
    <property type="component" value="Unassembled WGS sequence"/>
</dbReference>
<evidence type="ECO:0000313" key="2">
    <source>
        <dbReference type="Proteomes" id="UP000724584"/>
    </source>
</evidence>
<keyword evidence="2" id="KW-1185">Reference proteome</keyword>
<sequence>MATEYIQPTEGFKALAAITDIYTSTLKLVYPAARDIARELDGYATEFTANAKARIDGLIVKVQNLNWEKQKLQAEAEEARVAIAEAVGTIHTFLRGNGLEDLRGYKANEENDSVPPSAGDSPPVDANPSADEGADE</sequence>
<dbReference type="EMBL" id="JAGIZQ010000003">
    <property type="protein sequence ID" value="KAH6636025.1"/>
    <property type="molecule type" value="Genomic_DNA"/>
</dbReference>
<protein>
    <submittedName>
        <fullName evidence="1">Uncharacterized protein</fullName>
    </submittedName>
</protein>
<reference evidence="1 2" key="1">
    <citation type="journal article" date="2021" name="Nat. Commun.">
        <title>Genetic determinants of endophytism in the Arabidopsis root mycobiome.</title>
        <authorList>
            <person name="Mesny F."/>
            <person name="Miyauchi S."/>
            <person name="Thiergart T."/>
            <person name="Pickel B."/>
            <person name="Atanasova L."/>
            <person name="Karlsson M."/>
            <person name="Huettel B."/>
            <person name="Barry K.W."/>
            <person name="Haridas S."/>
            <person name="Chen C."/>
            <person name="Bauer D."/>
            <person name="Andreopoulos W."/>
            <person name="Pangilinan J."/>
            <person name="LaButti K."/>
            <person name="Riley R."/>
            <person name="Lipzen A."/>
            <person name="Clum A."/>
            <person name="Drula E."/>
            <person name="Henrissat B."/>
            <person name="Kohler A."/>
            <person name="Grigoriev I.V."/>
            <person name="Martin F.M."/>
            <person name="Hacquard S."/>
        </authorList>
    </citation>
    <scope>NUCLEOTIDE SEQUENCE [LARGE SCALE GENOMIC DNA]</scope>
    <source>
        <strain evidence="1 2">MPI-SDFR-AT-0079</strain>
    </source>
</reference>
<evidence type="ECO:0000313" key="1">
    <source>
        <dbReference type="EMBL" id="KAH6636025.1"/>
    </source>
</evidence>